<sequence length="191" mass="19986">MAEYDPDRFDDVPDSLGRVGAHRAPRRRGRGWIAVAWALLASGVLVVAGLYSLSLVSDSVTFEIPGFSEPEPMPTPEPTPTMTPTAEPVVDPSEVELPSGFTITVLNATPFAGLAAEGGTELSEAGWPVGTTTNAAQDDFPDTVVFYSDPANEGLARGIAQQLRVADVELSDAFPGAPITVVLGSDYAARG</sequence>
<evidence type="ECO:0000259" key="3">
    <source>
        <dbReference type="Pfam" id="PF13399"/>
    </source>
</evidence>
<dbReference type="Gene3D" id="3.30.70.2390">
    <property type="match status" value="1"/>
</dbReference>
<keyword evidence="2" id="KW-0812">Transmembrane</keyword>
<evidence type="ECO:0000256" key="2">
    <source>
        <dbReference type="SAM" id="Phobius"/>
    </source>
</evidence>
<keyword evidence="5" id="KW-1185">Reference proteome</keyword>
<dbReference type="RefSeq" id="WP_152583924.1">
    <property type="nucleotide sequence ID" value="NZ_VIKT02000017.1"/>
</dbReference>
<dbReference type="EMBL" id="VIKT02000017">
    <property type="protein sequence ID" value="NHF63595.1"/>
    <property type="molecule type" value="Genomic_DNA"/>
</dbReference>
<feature type="transmembrane region" description="Helical" evidence="2">
    <location>
        <begin position="32"/>
        <end position="53"/>
    </location>
</feature>
<dbReference type="Proteomes" id="UP000818266">
    <property type="component" value="Unassembled WGS sequence"/>
</dbReference>
<feature type="compositionally biased region" description="Pro residues" evidence="1">
    <location>
        <begin position="71"/>
        <end position="81"/>
    </location>
</feature>
<dbReference type="Pfam" id="PF13399">
    <property type="entry name" value="LytR_C"/>
    <property type="match status" value="1"/>
</dbReference>
<dbReference type="InterPro" id="IPR027381">
    <property type="entry name" value="LytR/CpsA/Psr_C"/>
</dbReference>
<evidence type="ECO:0000256" key="1">
    <source>
        <dbReference type="SAM" id="MobiDB-lite"/>
    </source>
</evidence>
<evidence type="ECO:0000313" key="4">
    <source>
        <dbReference type="EMBL" id="NHF63595.1"/>
    </source>
</evidence>
<name>A0A9E5JMY2_9MICO</name>
<feature type="region of interest" description="Disordered" evidence="1">
    <location>
        <begin position="1"/>
        <end position="21"/>
    </location>
</feature>
<comment type="caution">
    <text evidence="4">The sequence shown here is derived from an EMBL/GenBank/DDBJ whole genome shotgun (WGS) entry which is preliminary data.</text>
</comment>
<accession>A0A9E5JMY2</accession>
<keyword evidence="2" id="KW-1133">Transmembrane helix</keyword>
<gene>
    <name evidence="4" type="ORF">FK219_010160</name>
</gene>
<keyword evidence="2" id="KW-0472">Membrane</keyword>
<evidence type="ECO:0000313" key="5">
    <source>
        <dbReference type="Proteomes" id="UP000818266"/>
    </source>
</evidence>
<proteinExistence type="predicted"/>
<reference evidence="4 5" key="1">
    <citation type="submission" date="2020-03" db="EMBL/GenBank/DDBJ databases">
        <title>Chryseoglobus sp. isolated from a deep-sea seamount.</title>
        <authorList>
            <person name="Zhang D.-C."/>
        </authorList>
    </citation>
    <scope>NUCLEOTIDE SEQUENCE [LARGE SCALE GENOMIC DNA]</scope>
    <source>
        <strain evidence="4 5">KN1116</strain>
    </source>
</reference>
<feature type="domain" description="LytR/CpsA/Psr regulator C-terminal" evidence="3">
    <location>
        <begin position="102"/>
        <end position="187"/>
    </location>
</feature>
<organism evidence="4 5">
    <name type="scientific">Microcella pacifica</name>
    <dbReference type="NCBI Taxonomy" id="2591847"/>
    <lineage>
        <taxon>Bacteria</taxon>
        <taxon>Bacillati</taxon>
        <taxon>Actinomycetota</taxon>
        <taxon>Actinomycetes</taxon>
        <taxon>Micrococcales</taxon>
        <taxon>Microbacteriaceae</taxon>
        <taxon>Microcella</taxon>
    </lineage>
</organism>
<feature type="compositionally biased region" description="Basic and acidic residues" evidence="1">
    <location>
        <begin position="1"/>
        <end position="11"/>
    </location>
</feature>
<dbReference type="OrthoDB" id="5125199at2"/>
<protein>
    <submittedName>
        <fullName evidence="4">LytR C-terminal domain-containing protein</fullName>
    </submittedName>
</protein>
<feature type="region of interest" description="Disordered" evidence="1">
    <location>
        <begin position="67"/>
        <end position="86"/>
    </location>
</feature>
<dbReference type="AlphaFoldDB" id="A0A9E5JMY2"/>